<feature type="transmembrane region" description="Helical" evidence="9">
    <location>
        <begin position="114"/>
        <end position="136"/>
    </location>
</feature>
<comment type="subcellular location">
    <subcellularLocation>
        <location evidence="1">Membrane</location>
        <topology evidence="1">Multi-pass membrane protein</topology>
    </subcellularLocation>
</comment>
<dbReference type="FunFam" id="1.20.1250.20:FF:001483">
    <property type="entry name" value="Uncharacterized protein"/>
    <property type="match status" value="1"/>
</dbReference>
<evidence type="ECO:0000256" key="8">
    <source>
        <dbReference type="SAM" id="MobiDB-lite"/>
    </source>
</evidence>
<dbReference type="GO" id="GO:0006857">
    <property type="term" value="P:oligopeptide transport"/>
    <property type="evidence" value="ECO:0007669"/>
    <property type="project" value="InterPro"/>
</dbReference>
<feature type="transmembrane region" description="Helical" evidence="9">
    <location>
        <begin position="223"/>
        <end position="243"/>
    </location>
</feature>
<feature type="transmembrane region" description="Helical" evidence="9">
    <location>
        <begin position="383"/>
        <end position="403"/>
    </location>
</feature>
<keyword evidence="4" id="KW-0813">Transport</keyword>
<organism evidence="10 11">
    <name type="scientific">Branchiostoma lanceolatum</name>
    <name type="common">Common lancelet</name>
    <name type="synonym">Amphioxus lanceolatum</name>
    <dbReference type="NCBI Taxonomy" id="7740"/>
    <lineage>
        <taxon>Eukaryota</taxon>
        <taxon>Metazoa</taxon>
        <taxon>Chordata</taxon>
        <taxon>Cephalochordata</taxon>
        <taxon>Leptocardii</taxon>
        <taxon>Amphioxiformes</taxon>
        <taxon>Branchiostomatidae</taxon>
        <taxon>Branchiostoma</taxon>
    </lineage>
</organism>
<dbReference type="InterPro" id="IPR018456">
    <property type="entry name" value="PTR2_symporter_CS"/>
</dbReference>
<dbReference type="GO" id="GO:0016020">
    <property type="term" value="C:membrane"/>
    <property type="evidence" value="ECO:0007669"/>
    <property type="project" value="UniProtKB-SubCell"/>
</dbReference>
<feature type="transmembrane region" description="Helical" evidence="9">
    <location>
        <begin position="515"/>
        <end position="535"/>
    </location>
</feature>
<keyword evidence="11" id="KW-1185">Reference proteome</keyword>
<dbReference type="OrthoDB" id="8904098at2759"/>
<evidence type="ECO:0000256" key="9">
    <source>
        <dbReference type="SAM" id="Phobius"/>
    </source>
</evidence>
<feature type="transmembrane region" description="Helical" evidence="9">
    <location>
        <begin position="156"/>
        <end position="175"/>
    </location>
</feature>
<feature type="transmembrane region" description="Helical" evidence="9">
    <location>
        <begin position="196"/>
        <end position="217"/>
    </location>
</feature>
<evidence type="ECO:0000256" key="1">
    <source>
        <dbReference type="ARBA" id="ARBA00004141"/>
    </source>
</evidence>
<comment type="similarity">
    <text evidence="2">Belongs to the major facilitator superfamily. Proton-dependent oligopeptide transporter (POT/PTR) (TC 2.A.17) family.</text>
</comment>
<evidence type="ECO:0000256" key="3">
    <source>
        <dbReference type="ARBA" id="ARBA00022692"/>
    </source>
</evidence>
<reference evidence="10" key="1">
    <citation type="submission" date="2022-01" db="EMBL/GenBank/DDBJ databases">
        <authorList>
            <person name="Braso-Vives M."/>
        </authorList>
    </citation>
    <scope>NUCLEOTIDE SEQUENCE</scope>
</reference>
<evidence type="ECO:0000256" key="2">
    <source>
        <dbReference type="ARBA" id="ARBA00005982"/>
    </source>
</evidence>
<keyword evidence="5" id="KW-0653">Protein transport</keyword>
<evidence type="ECO:0000256" key="5">
    <source>
        <dbReference type="ARBA" id="ARBA00022856"/>
    </source>
</evidence>
<dbReference type="InterPro" id="IPR036259">
    <property type="entry name" value="MFS_trans_sf"/>
</dbReference>
<keyword evidence="4" id="KW-0769">Symport</keyword>
<gene>
    <name evidence="10" type="primary">SLC15A4</name>
    <name evidence="10" type="ORF">BLAG_LOCUS6203</name>
</gene>
<dbReference type="Pfam" id="PF00854">
    <property type="entry name" value="PTR2"/>
    <property type="match status" value="1"/>
</dbReference>
<sequence>MTELGTVDEVPSGPSSGYNSDDDNERTPLIGSNNDSATTKDRKPPLVPIIGIFSIEVCERVAYYATVANLVLFCTRDLDYTSTEAVTLSLLFTGLGCTVPPLGGVLADSLIGKYRAICVTAFLHFVGMACMVAVAFPFESYFGPENSPSKEMLDSIFPVALVVVAIATGGIKANVSPFAAQQAQGMMGAQTERSFFNWYFWFLNVGTFFSIAVLSYIEQDVAFWIGFLVPTILMFCACANLMLMGCLGKVYKDSPNGSVLLKTFKILFFAVGNACKRRHGVGCLDSVKVENDGSFPAEDVEDVKMLGKIVPVFFLQIMYRTVFFQMQTTYFLQGERMNLNFGTFETPVAALNLFYVVTVLLFVPLMDRVVYPAMDRCRVNLPLLKRIGIGMTLGMVSVAWAAMVETLRKHTLISPGGAFQQDVGGETFTAANMCILWQIPQFALVGCGEVFVMAAGSQFAYSQAPKTLRGVVFGCFALTFAFGSFFGSILVDVLNQMTAGSEWLPDELNDGHADYFFLLLTGLMAINLLVFAYVATNYNYVTNENADVEKHTNVDDVNHSDDENLSKSSLIDSIELGKSSQDMTA</sequence>
<dbReference type="PANTHER" id="PTHR11654">
    <property type="entry name" value="OLIGOPEPTIDE TRANSPORTER-RELATED"/>
    <property type="match status" value="1"/>
</dbReference>
<dbReference type="EMBL" id="OV696698">
    <property type="protein sequence ID" value="CAH1243095.1"/>
    <property type="molecule type" value="Genomic_DNA"/>
</dbReference>
<feature type="transmembrane region" description="Helical" evidence="9">
    <location>
        <begin position="473"/>
        <end position="495"/>
    </location>
</feature>
<dbReference type="InterPro" id="IPR000109">
    <property type="entry name" value="POT_fam"/>
</dbReference>
<evidence type="ECO:0000256" key="4">
    <source>
        <dbReference type="ARBA" id="ARBA00022847"/>
    </source>
</evidence>
<feature type="transmembrane region" description="Helical" evidence="9">
    <location>
        <begin position="85"/>
        <end position="107"/>
    </location>
</feature>
<feature type="transmembrane region" description="Helical" evidence="9">
    <location>
        <begin position="312"/>
        <end position="332"/>
    </location>
</feature>
<keyword evidence="7 9" id="KW-0472">Membrane</keyword>
<keyword evidence="6 9" id="KW-1133">Transmembrane helix</keyword>
<dbReference type="Gene3D" id="1.20.1250.20">
    <property type="entry name" value="MFS general substrate transporter like domains"/>
    <property type="match status" value="1"/>
</dbReference>
<dbReference type="SUPFAM" id="SSF103473">
    <property type="entry name" value="MFS general substrate transporter"/>
    <property type="match status" value="1"/>
</dbReference>
<keyword evidence="3 9" id="KW-0812">Transmembrane</keyword>
<feature type="transmembrane region" description="Helical" evidence="9">
    <location>
        <begin position="352"/>
        <end position="371"/>
    </location>
</feature>
<dbReference type="Proteomes" id="UP000838412">
    <property type="component" value="Chromosome 13"/>
</dbReference>
<dbReference type="AlphaFoldDB" id="A0A8J9YWH3"/>
<feature type="region of interest" description="Disordered" evidence="8">
    <location>
        <begin position="1"/>
        <end position="41"/>
    </location>
</feature>
<evidence type="ECO:0000313" key="11">
    <source>
        <dbReference type="Proteomes" id="UP000838412"/>
    </source>
</evidence>
<feature type="transmembrane region" description="Helical" evidence="9">
    <location>
        <begin position="442"/>
        <end position="461"/>
    </location>
</feature>
<name>A0A8J9YWH3_BRALA</name>
<keyword evidence="5" id="KW-0571">Peptide transport</keyword>
<proteinExistence type="inferred from homology"/>
<dbReference type="GO" id="GO:0015293">
    <property type="term" value="F:symporter activity"/>
    <property type="evidence" value="ECO:0007669"/>
    <property type="project" value="UniProtKB-KW"/>
</dbReference>
<evidence type="ECO:0000313" key="10">
    <source>
        <dbReference type="EMBL" id="CAH1243095.1"/>
    </source>
</evidence>
<protein>
    <submittedName>
        <fullName evidence="10">SLC15A4 protein</fullName>
    </submittedName>
</protein>
<evidence type="ECO:0000256" key="6">
    <source>
        <dbReference type="ARBA" id="ARBA00022989"/>
    </source>
</evidence>
<evidence type="ECO:0000256" key="7">
    <source>
        <dbReference type="ARBA" id="ARBA00023136"/>
    </source>
</evidence>
<accession>A0A8J9YWH3</accession>
<dbReference type="PROSITE" id="PS01022">
    <property type="entry name" value="PTR2_1"/>
    <property type="match status" value="1"/>
</dbReference>